<dbReference type="Gene3D" id="3.30.750.24">
    <property type="entry name" value="STAS domain"/>
    <property type="match status" value="1"/>
</dbReference>
<dbReference type="PROSITE" id="PS50801">
    <property type="entry name" value="STAS"/>
    <property type="match status" value="1"/>
</dbReference>
<dbReference type="InterPro" id="IPR036513">
    <property type="entry name" value="STAS_dom_sf"/>
</dbReference>
<dbReference type="CDD" id="cd07043">
    <property type="entry name" value="STAS_anti-anti-sigma_factors"/>
    <property type="match status" value="1"/>
</dbReference>
<dbReference type="AlphaFoldDB" id="A0A127FB04"/>
<protein>
    <recommendedName>
        <fullName evidence="1">STAS domain-containing protein</fullName>
    </recommendedName>
</protein>
<dbReference type="STRING" id="465721.ACG33_10940"/>
<sequence length="103" mass="11275">MRQGGVRQARLESLGEGRFRLEGVLDATTVVRLLDQGNEQFARLPDAQIDLSGVTATDSAGLALLIEWLRGARERGQVMRFGQLPEQLQALARISEVESLLSA</sequence>
<dbReference type="InterPro" id="IPR002645">
    <property type="entry name" value="STAS_dom"/>
</dbReference>
<dbReference type="EMBL" id="CP011971">
    <property type="protein sequence ID" value="AMN47604.1"/>
    <property type="molecule type" value="Genomic_DNA"/>
</dbReference>
<reference evidence="2 3" key="1">
    <citation type="submission" date="2015-06" db="EMBL/GenBank/DDBJ databases">
        <title>A Comprehensive Approach to Explore the Metabolic and Phylogenetic Diversity of Bacterial Steroid Degradation in the Environment: Testosterone as an Example.</title>
        <authorList>
            <person name="Yang F.-C."/>
            <person name="Chen Y.-L."/>
            <person name="Yu C.-P."/>
            <person name="Tang S.-L."/>
            <person name="Wang P.-H."/>
            <person name="Ismail W."/>
            <person name="Wang C.-H."/>
            <person name="Yang C.-Y."/>
            <person name="Chiang Y.-R."/>
        </authorList>
    </citation>
    <scope>NUCLEOTIDE SEQUENCE [LARGE SCALE GENOMIC DNA]</scope>
    <source>
        <strain evidence="2 3">DSM 18526</strain>
    </source>
</reference>
<organism evidence="2 3">
    <name type="scientific">Steroidobacter denitrificans</name>
    <dbReference type="NCBI Taxonomy" id="465721"/>
    <lineage>
        <taxon>Bacteria</taxon>
        <taxon>Pseudomonadati</taxon>
        <taxon>Pseudomonadota</taxon>
        <taxon>Gammaproteobacteria</taxon>
        <taxon>Steroidobacterales</taxon>
        <taxon>Steroidobacteraceae</taxon>
        <taxon>Steroidobacter</taxon>
    </lineage>
</organism>
<name>A0A127FB04_STEDE</name>
<dbReference type="InterPro" id="IPR058548">
    <property type="entry name" value="MlaB-like_STAS"/>
</dbReference>
<evidence type="ECO:0000313" key="2">
    <source>
        <dbReference type="EMBL" id="AMN47604.1"/>
    </source>
</evidence>
<accession>A0A127FB04</accession>
<feature type="domain" description="STAS" evidence="1">
    <location>
        <begin position="19"/>
        <end position="103"/>
    </location>
</feature>
<keyword evidence="3" id="KW-1185">Reference proteome</keyword>
<dbReference type="SUPFAM" id="SSF52091">
    <property type="entry name" value="SpoIIaa-like"/>
    <property type="match status" value="1"/>
</dbReference>
<dbReference type="KEGG" id="sdf:ACG33_10940"/>
<dbReference type="Proteomes" id="UP000070250">
    <property type="component" value="Chromosome"/>
</dbReference>
<evidence type="ECO:0000313" key="3">
    <source>
        <dbReference type="Proteomes" id="UP000070250"/>
    </source>
</evidence>
<proteinExistence type="predicted"/>
<evidence type="ECO:0000259" key="1">
    <source>
        <dbReference type="PROSITE" id="PS50801"/>
    </source>
</evidence>
<dbReference type="Pfam" id="PF13466">
    <property type="entry name" value="STAS_2"/>
    <property type="match status" value="1"/>
</dbReference>
<gene>
    <name evidence="2" type="ORF">ACG33_10940</name>
</gene>